<protein>
    <submittedName>
        <fullName evidence="1">Uncharacterized protein</fullName>
    </submittedName>
</protein>
<name>A0A1Y2NSK5_STRFR</name>
<dbReference type="Proteomes" id="UP000194318">
    <property type="component" value="Unassembled WGS sequence"/>
</dbReference>
<reference evidence="1 2" key="1">
    <citation type="submission" date="2016-09" db="EMBL/GenBank/DDBJ databases">
        <title>Streptomyces fradiae DSM40063, a candidate organism with high potential of specific P450 cytochromes.</title>
        <authorList>
            <person name="Grumaz C."/>
            <person name="Vainshtein Y."/>
            <person name="Kirstahler P."/>
            <person name="Sohn K."/>
        </authorList>
    </citation>
    <scope>NUCLEOTIDE SEQUENCE [LARGE SCALE GENOMIC DNA]</scope>
    <source>
        <strain evidence="1 2">DSM 40063</strain>
    </source>
</reference>
<accession>A0A1Y2NSK5</accession>
<organism evidence="1 2">
    <name type="scientific">Streptomyces fradiae ATCC 10745 = DSM 40063</name>
    <dbReference type="NCBI Taxonomy" id="1319510"/>
    <lineage>
        <taxon>Bacteria</taxon>
        <taxon>Bacillati</taxon>
        <taxon>Actinomycetota</taxon>
        <taxon>Actinomycetes</taxon>
        <taxon>Kitasatosporales</taxon>
        <taxon>Streptomycetaceae</taxon>
        <taxon>Streptomyces</taxon>
    </lineage>
</organism>
<proteinExistence type="predicted"/>
<evidence type="ECO:0000313" key="1">
    <source>
        <dbReference type="EMBL" id="OSY50231.1"/>
    </source>
</evidence>
<comment type="caution">
    <text evidence="1">The sequence shown here is derived from an EMBL/GenBank/DDBJ whole genome shotgun (WGS) entry which is preliminary data.</text>
</comment>
<dbReference type="AlphaFoldDB" id="A0A1Y2NSK5"/>
<evidence type="ECO:0000313" key="2">
    <source>
        <dbReference type="Proteomes" id="UP000194318"/>
    </source>
</evidence>
<sequence>MAMEYYTQQLAYDVRIDFAYFVRIEIAYGVRTRFAYTVCGIHSYPNPLAPSPERLPP</sequence>
<dbReference type="EMBL" id="MIFZ01000288">
    <property type="protein sequence ID" value="OSY50231.1"/>
    <property type="molecule type" value="Genomic_DNA"/>
</dbReference>
<gene>
    <name evidence="1" type="ORF">BG846_04142</name>
</gene>